<evidence type="ECO:0000313" key="2">
    <source>
        <dbReference type="Proteomes" id="UP000295658"/>
    </source>
</evidence>
<dbReference type="AlphaFoldDB" id="A0A4V2QA95"/>
<comment type="caution">
    <text evidence="1">The sequence shown here is derived from an EMBL/GenBank/DDBJ whole genome shotgun (WGS) entry which is preliminary data.</text>
</comment>
<reference evidence="1 2" key="1">
    <citation type="submission" date="2019-03" db="EMBL/GenBank/DDBJ databases">
        <title>Genomic Encyclopedia of Type Strains, Phase IV (KMG-IV): sequencing the most valuable type-strain genomes for metagenomic binning, comparative biology and taxonomic classification.</title>
        <authorList>
            <person name="Goeker M."/>
        </authorList>
    </citation>
    <scope>NUCLEOTIDE SEQUENCE [LARGE SCALE GENOMIC DNA]</scope>
    <source>
        <strain evidence="1 2">DSM 24979</strain>
    </source>
</reference>
<dbReference type="EMBL" id="SLUL01000006">
    <property type="protein sequence ID" value="TCL49716.1"/>
    <property type="molecule type" value="Genomic_DNA"/>
</dbReference>
<dbReference type="RefSeq" id="WP_424565341.1">
    <property type="nucleotide sequence ID" value="NZ_BSVG01000002.1"/>
</dbReference>
<dbReference type="Proteomes" id="UP000295658">
    <property type="component" value="Unassembled WGS sequence"/>
</dbReference>
<name>A0A4V2QA95_9BACL</name>
<protein>
    <submittedName>
        <fullName evidence="1">Uncharacterized protein DUF2642</fullName>
    </submittedName>
</protein>
<dbReference type="InterPro" id="IPR020139">
    <property type="entry name" value="DUF2642"/>
</dbReference>
<proteinExistence type="predicted"/>
<evidence type="ECO:0000313" key="1">
    <source>
        <dbReference type="EMBL" id="TCL49716.1"/>
    </source>
</evidence>
<organism evidence="1 2">
    <name type="scientific">Thermolongibacillus altinsuensis</name>
    <dbReference type="NCBI Taxonomy" id="575256"/>
    <lineage>
        <taxon>Bacteria</taxon>
        <taxon>Bacillati</taxon>
        <taxon>Bacillota</taxon>
        <taxon>Bacilli</taxon>
        <taxon>Bacillales</taxon>
        <taxon>Anoxybacillaceae</taxon>
        <taxon>Thermolongibacillus</taxon>
    </lineage>
</organism>
<sequence>MNYSNHQTPPQLFMLIDPYVYQTLQTIIGKEIVVETVRGNVQGVLRDTKPDHIVVQNSDALFFVRIQQIIWIMPKQL</sequence>
<accession>A0A4V2QA95</accession>
<gene>
    <name evidence="1" type="ORF">EDD69_10668</name>
</gene>
<keyword evidence="2" id="KW-1185">Reference proteome</keyword>
<dbReference type="Pfam" id="PF10842">
    <property type="entry name" value="DUF2642"/>
    <property type="match status" value="1"/>
</dbReference>